<protein>
    <submittedName>
        <fullName evidence="1">Uncharacterized protein</fullName>
    </submittedName>
</protein>
<dbReference type="RefSeq" id="WP_213430257.1">
    <property type="nucleotide sequence ID" value="NZ_AP031286.1"/>
</dbReference>
<sequence length="141" mass="16574">MSAKTYNQYSFVGWMTLELPTTWEYEQDDDVINIFSSVNPKGALQISFYNVNLDISREELAEDFLQKFIDKYTIDVDVNTKMILERDDYTIAVCEGYCDDRFIKVWCLAENKRLLLITYNSQKKNREVSTASDIVYGIRFL</sequence>
<gene>
    <name evidence="1" type="ORF">WJ0W_005038</name>
</gene>
<dbReference type="Proteomes" id="UP001154322">
    <property type="component" value="Unassembled WGS sequence"/>
</dbReference>
<reference evidence="1" key="1">
    <citation type="submission" date="2022-06" db="EMBL/GenBank/DDBJ databases">
        <authorList>
            <person name="Dietemann V."/>
            <person name="Ory F."/>
            <person name="Dainat B."/>
            <person name="Oberhansli S."/>
        </authorList>
    </citation>
    <scope>NUCLEOTIDE SEQUENCE</scope>
    <source>
        <strain evidence="1">Ena-SAMPLE-TAB-26-04-2022-14:26:32:270-5432</strain>
    </source>
</reference>
<dbReference type="EMBL" id="CALYLO010000008">
    <property type="protein sequence ID" value="CAH8247782.1"/>
    <property type="molecule type" value="Genomic_DNA"/>
</dbReference>
<name>A0ABN8U9L6_9BACL</name>
<proteinExistence type="predicted"/>
<keyword evidence="2" id="KW-1185">Reference proteome</keyword>
<comment type="caution">
    <text evidence="1">The sequence shown here is derived from an EMBL/GenBank/DDBJ whole genome shotgun (WGS) entry which is preliminary data.</text>
</comment>
<evidence type="ECO:0000313" key="1">
    <source>
        <dbReference type="EMBL" id="CAH8247782.1"/>
    </source>
</evidence>
<evidence type="ECO:0000313" key="2">
    <source>
        <dbReference type="Proteomes" id="UP001154322"/>
    </source>
</evidence>
<organism evidence="1 2">
    <name type="scientific">Paenibacillus melissococcoides</name>
    <dbReference type="NCBI Taxonomy" id="2912268"/>
    <lineage>
        <taxon>Bacteria</taxon>
        <taxon>Bacillati</taxon>
        <taxon>Bacillota</taxon>
        <taxon>Bacilli</taxon>
        <taxon>Bacillales</taxon>
        <taxon>Paenibacillaceae</taxon>
        <taxon>Paenibacillus</taxon>
    </lineage>
</organism>
<accession>A0ABN8U9L6</accession>
<dbReference type="Gene3D" id="3.40.1000.10">
    <property type="entry name" value="Mog1/PsbP, alpha/beta/alpha sandwich"/>
    <property type="match status" value="1"/>
</dbReference>